<organism evidence="1 2">
    <name type="scientific">Faecalitalea cylindroides T2-87</name>
    <dbReference type="NCBI Taxonomy" id="717960"/>
    <lineage>
        <taxon>Bacteria</taxon>
        <taxon>Bacillati</taxon>
        <taxon>Bacillota</taxon>
        <taxon>Erysipelotrichia</taxon>
        <taxon>Erysipelotrichales</taxon>
        <taxon>Erysipelotrichaceae</taxon>
        <taxon>Faecalitalea</taxon>
    </lineage>
</organism>
<dbReference type="AlphaFoldDB" id="D4JE56"/>
<gene>
    <name evidence="1" type="ORF">EC1_09180</name>
</gene>
<name>D4JE56_9FIRM</name>
<evidence type="ECO:0000313" key="1">
    <source>
        <dbReference type="EMBL" id="CBK88478.1"/>
    </source>
</evidence>
<accession>D4JE56</accession>
<dbReference type="Proteomes" id="UP000008801">
    <property type="component" value="Chromosome"/>
</dbReference>
<dbReference type="HOGENOM" id="CLU_3270308_0_0_9"/>
<protein>
    <recommendedName>
        <fullName evidence="3">HTH asnC-type domain-containing protein</fullName>
    </recommendedName>
</protein>
<proteinExistence type="predicted"/>
<sequence length="41" mass="4756">MNQSKLLDLLESDARLTSQDLADILNEDKDEVAKEIKKIRR</sequence>
<reference evidence="1 2" key="2">
    <citation type="submission" date="2010-03" db="EMBL/GenBank/DDBJ databases">
        <authorList>
            <person name="Pajon A."/>
        </authorList>
    </citation>
    <scope>NUCLEOTIDE SEQUENCE [LARGE SCALE GENOMIC DNA]</scope>
    <source>
        <strain evidence="1 2">T2-87</strain>
    </source>
</reference>
<dbReference type="KEGG" id="euc:EC1_09180"/>
<evidence type="ECO:0000313" key="2">
    <source>
        <dbReference type="Proteomes" id="UP000008801"/>
    </source>
</evidence>
<dbReference type="EMBL" id="FP929041">
    <property type="protein sequence ID" value="CBK88478.1"/>
    <property type="molecule type" value="Genomic_DNA"/>
</dbReference>
<reference evidence="1 2" key="1">
    <citation type="submission" date="2010-03" db="EMBL/GenBank/DDBJ databases">
        <title>The genome sequence of Eubacterium cylindroides T2-87.</title>
        <authorList>
            <consortium name="metaHIT consortium -- http://www.metahit.eu/"/>
            <person name="Pajon A."/>
            <person name="Turner K."/>
            <person name="Parkhill J."/>
            <person name="Duncan S."/>
            <person name="Flint H."/>
        </authorList>
    </citation>
    <scope>NUCLEOTIDE SEQUENCE [LARGE SCALE GENOMIC DNA]</scope>
    <source>
        <strain evidence="1 2">T2-87</strain>
    </source>
</reference>
<evidence type="ECO:0008006" key="3">
    <source>
        <dbReference type="Google" id="ProtNLM"/>
    </source>
</evidence>